<proteinExistence type="predicted"/>
<protein>
    <submittedName>
        <fullName evidence="1">Uncharacterized protein</fullName>
    </submittedName>
</protein>
<sequence length="176" mass="20172">MVQQHTHCSTSYCHRKKSNETELKCRFHFLICPKTKLEFEKNHTSGGNEHYRAKIVTKRNDSRLNNHQQLQLQGWRANCDIQVVIFKLLLAFNSIVQNVDSNTDPHRVIKKVVMKSLGERDYAAQETMHNLLSLKLHSSSSKVMPVSLNGSRKVFNTASIDEGESCTDYPLLDVLC</sequence>
<evidence type="ECO:0000313" key="1">
    <source>
        <dbReference type="EMBL" id="CAB4007231.1"/>
    </source>
</evidence>
<evidence type="ECO:0000313" key="2">
    <source>
        <dbReference type="Proteomes" id="UP001152795"/>
    </source>
</evidence>
<gene>
    <name evidence="1" type="ORF">PACLA_8A041736</name>
</gene>
<dbReference type="EMBL" id="CACRXK020005735">
    <property type="protein sequence ID" value="CAB4007231.1"/>
    <property type="molecule type" value="Genomic_DNA"/>
</dbReference>
<dbReference type="AlphaFoldDB" id="A0A7D9ECZ3"/>
<accession>A0A7D9ECZ3</accession>
<reference evidence="1" key="1">
    <citation type="submission" date="2020-04" db="EMBL/GenBank/DDBJ databases">
        <authorList>
            <person name="Alioto T."/>
            <person name="Alioto T."/>
            <person name="Gomez Garrido J."/>
        </authorList>
    </citation>
    <scope>NUCLEOTIDE SEQUENCE</scope>
    <source>
        <strain evidence="1">A484AB</strain>
    </source>
</reference>
<name>A0A7D9ECZ3_PARCT</name>
<dbReference type="Proteomes" id="UP001152795">
    <property type="component" value="Unassembled WGS sequence"/>
</dbReference>
<keyword evidence="2" id="KW-1185">Reference proteome</keyword>
<organism evidence="1 2">
    <name type="scientific">Paramuricea clavata</name>
    <name type="common">Red gorgonian</name>
    <name type="synonym">Violescent sea-whip</name>
    <dbReference type="NCBI Taxonomy" id="317549"/>
    <lineage>
        <taxon>Eukaryota</taxon>
        <taxon>Metazoa</taxon>
        <taxon>Cnidaria</taxon>
        <taxon>Anthozoa</taxon>
        <taxon>Octocorallia</taxon>
        <taxon>Malacalcyonacea</taxon>
        <taxon>Plexauridae</taxon>
        <taxon>Paramuricea</taxon>
    </lineage>
</organism>
<comment type="caution">
    <text evidence="1">The sequence shown here is derived from an EMBL/GenBank/DDBJ whole genome shotgun (WGS) entry which is preliminary data.</text>
</comment>